<protein>
    <submittedName>
        <fullName evidence="2">Zn-dependent hydrolase</fullName>
    </submittedName>
</protein>
<keyword evidence="1 2" id="KW-0378">Hydrolase</keyword>
<gene>
    <name evidence="2" type="ORF">A6A04_17550</name>
</gene>
<dbReference type="GO" id="GO:0016787">
    <property type="term" value="F:hydrolase activity"/>
    <property type="evidence" value="ECO:0007669"/>
    <property type="project" value="UniProtKB-KW"/>
</dbReference>
<dbReference type="STRING" id="1285242.A6A04_17550"/>
<dbReference type="Gene3D" id="3.60.15.10">
    <property type="entry name" value="Ribonuclease Z/Hydroxyacylglutathione hydrolase-like"/>
    <property type="match status" value="1"/>
</dbReference>
<dbReference type="EMBL" id="LWQT01000050">
    <property type="protein sequence ID" value="OAN50754.1"/>
    <property type="molecule type" value="Genomic_DNA"/>
</dbReference>
<dbReference type="InterPro" id="IPR036866">
    <property type="entry name" value="RibonucZ/Hydroxyglut_hydro"/>
</dbReference>
<name>A0A178MS42_9PROT</name>
<dbReference type="RefSeq" id="WP_068492069.1">
    <property type="nucleotide sequence ID" value="NZ_LWQT01000050.1"/>
</dbReference>
<proteinExistence type="predicted"/>
<dbReference type="AlphaFoldDB" id="A0A178MS42"/>
<dbReference type="OrthoDB" id="9805728at2"/>
<dbReference type="InterPro" id="IPR050114">
    <property type="entry name" value="UPF0173_UPF0282_UlaG_hydrolase"/>
</dbReference>
<organism evidence="2 3">
    <name type="scientific">Paramagnetospirillum marisnigri</name>
    <dbReference type="NCBI Taxonomy" id="1285242"/>
    <lineage>
        <taxon>Bacteria</taxon>
        <taxon>Pseudomonadati</taxon>
        <taxon>Pseudomonadota</taxon>
        <taxon>Alphaproteobacteria</taxon>
        <taxon>Rhodospirillales</taxon>
        <taxon>Magnetospirillaceae</taxon>
        <taxon>Paramagnetospirillum</taxon>
    </lineage>
</organism>
<evidence type="ECO:0000313" key="3">
    <source>
        <dbReference type="Proteomes" id="UP000078428"/>
    </source>
</evidence>
<reference evidence="2 3" key="1">
    <citation type="submission" date="2016-04" db="EMBL/GenBank/DDBJ databases">
        <title>Draft genome sequence of freshwater magnetotactic bacteria Magnetospirillum marisnigri SP-1 and Magnetospirillum moscoviense BB-1.</title>
        <authorList>
            <person name="Koziaeva V."/>
            <person name="Dziuba M.V."/>
            <person name="Ivanov T.M."/>
            <person name="Kuznetsov B."/>
            <person name="Grouzdev D.S."/>
        </authorList>
    </citation>
    <scope>NUCLEOTIDE SEQUENCE [LARGE SCALE GENOMIC DNA]</scope>
    <source>
        <strain evidence="2 3">SP-1</strain>
    </source>
</reference>
<dbReference type="PANTHER" id="PTHR43546">
    <property type="entry name" value="UPF0173 METAL-DEPENDENT HYDROLASE MJ1163-RELATED"/>
    <property type="match status" value="1"/>
</dbReference>
<comment type="caution">
    <text evidence="2">The sequence shown here is derived from an EMBL/GenBank/DDBJ whole genome shotgun (WGS) entry which is preliminary data.</text>
</comment>
<sequence>MSELMTEIRDSRVEVGSLALWFLGQNGWMVKSPEGVVVAVDPYLSNSCHPSRRGLDLDRLVPVQLAPEALEADLLICTHSHKDHADPETLCPCARSGKVKRFMGPGDTQAVFDLAEIAESDRLLSWPNQVTELGDLTLTGTFALPTDAGDLTHMGVMVQAGTGPKLWITGDTAWCDLLAEAGLKHLPDVVCLPINGGYANLSHWEAAELVRRVDPAQAIPCHWDMFADNSCDPRMFQASLTVKGMGEKYRMPQHGVRMVIEKG</sequence>
<dbReference type="Pfam" id="PF13483">
    <property type="entry name" value="Lactamase_B_3"/>
    <property type="match status" value="1"/>
</dbReference>
<dbReference type="PANTHER" id="PTHR43546:SF9">
    <property type="entry name" value="L-ASCORBATE-6-PHOSPHATE LACTONASE ULAG-RELATED"/>
    <property type="match status" value="1"/>
</dbReference>
<keyword evidence="3" id="KW-1185">Reference proteome</keyword>
<dbReference type="Proteomes" id="UP000078428">
    <property type="component" value="Unassembled WGS sequence"/>
</dbReference>
<evidence type="ECO:0000313" key="2">
    <source>
        <dbReference type="EMBL" id="OAN50754.1"/>
    </source>
</evidence>
<evidence type="ECO:0000256" key="1">
    <source>
        <dbReference type="ARBA" id="ARBA00022801"/>
    </source>
</evidence>
<dbReference type="SUPFAM" id="SSF56281">
    <property type="entry name" value="Metallo-hydrolase/oxidoreductase"/>
    <property type="match status" value="1"/>
</dbReference>
<accession>A0A178MS42</accession>